<dbReference type="GeneID" id="90072352"/>
<feature type="coiled-coil region" evidence="1">
    <location>
        <begin position="162"/>
        <end position="189"/>
    </location>
</feature>
<reference evidence="3 4" key="1">
    <citation type="journal article" date="2023" name="Elife">
        <title>Identification of key yeast species and microbe-microbe interactions impacting larval growth of Drosophila in the wild.</title>
        <authorList>
            <person name="Mure A."/>
            <person name="Sugiura Y."/>
            <person name="Maeda R."/>
            <person name="Honda K."/>
            <person name="Sakurai N."/>
            <person name="Takahashi Y."/>
            <person name="Watada M."/>
            <person name="Katoh T."/>
            <person name="Gotoh A."/>
            <person name="Gotoh Y."/>
            <person name="Taniguchi I."/>
            <person name="Nakamura K."/>
            <person name="Hayashi T."/>
            <person name="Katayama T."/>
            <person name="Uemura T."/>
            <person name="Hattori Y."/>
        </authorList>
    </citation>
    <scope>NUCLEOTIDE SEQUENCE [LARGE SCALE GENOMIC DNA]</scope>
    <source>
        <strain evidence="3 4">SC-9</strain>
    </source>
</reference>
<dbReference type="Pfam" id="PF10455">
    <property type="entry name" value="BAR_2"/>
    <property type="match status" value="1"/>
</dbReference>
<dbReference type="EMBL" id="BTFZ01000002">
    <property type="protein sequence ID" value="GMM34373.1"/>
    <property type="molecule type" value="Genomic_DNA"/>
</dbReference>
<dbReference type="InterPro" id="IPR018859">
    <property type="entry name" value="BAR_dom-cont"/>
</dbReference>
<organism evidence="3 4">
    <name type="scientific">Saccharomycopsis crataegensis</name>
    <dbReference type="NCBI Taxonomy" id="43959"/>
    <lineage>
        <taxon>Eukaryota</taxon>
        <taxon>Fungi</taxon>
        <taxon>Dikarya</taxon>
        <taxon>Ascomycota</taxon>
        <taxon>Saccharomycotina</taxon>
        <taxon>Saccharomycetes</taxon>
        <taxon>Saccharomycopsidaceae</taxon>
        <taxon>Saccharomycopsis</taxon>
    </lineage>
</organism>
<evidence type="ECO:0000256" key="1">
    <source>
        <dbReference type="SAM" id="Coils"/>
    </source>
</evidence>
<keyword evidence="1" id="KW-0175">Coiled coil</keyword>
<evidence type="ECO:0008006" key="5">
    <source>
        <dbReference type="Google" id="ProtNLM"/>
    </source>
</evidence>
<feature type="region of interest" description="Disordered" evidence="2">
    <location>
        <begin position="353"/>
        <end position="376"/>
    </location>
</feature>
<evidence type="ECO:0000313" key="4">
    <source>
        <dbReference type="Proteomes" id="UP001360560"/>
    </source>
</evidence>
<comment type="caution">
    <text evidence="3">The sequence shown here is derived from an EMBL/GenBank/DDBJ whole genome shotgun (WGS) entry which is preliminary data.</text>
</comment>
<name>A0AAV5QHW3_9ASCO</name>
<dbReference type="Gene3D" id="1.20.1270.60">
    <property type="entry name" value="Arfaptin homology (AH) domain/BAR domain"/>
    <property type="match status" value="1"/>
</dbReference>
<dbReference type="SUPFAM" id="SSF103657">
    <property type="entry name" value="BAR/IMD domain-like"/>
    <property type="match status" value="1"/>
</dbReference>
<dbReference type="InterPro" id="IPR027267">
    <property type="entry name" value="AH/BAR_dom_sf"/>
</dbReference>
<accession>A0AAV5QHW3</accession>
<gene>
    <name evidence="3" type="ORF">DASC09_016980</name>
</gene>
<proteinExistence type="predicted"/>
<feature type="coiled-coil region" evidence="1">
    <location>
        <begin position="261"/>
        <end position="307"/>
    </location>
</feature>
<dbReference type="AlphaFoldDB" id="A0AAV5QHW3"/>
<dbReference type="RefSeq" id="XP_064851373.1">
    <property type="nucleotide sequence ID" value="XM_064995301.1"/>
</dbReference>
<keyword evidence="4" id="KW-1185">Reference proteome</keyword>
<evidence type="ECO:0000256" key="2">
    <source>
        <dbReference type="SAM" id="MobiDB-lite"/>
    </source>
</evidence>
<dbReference type="Proteomes" id="UP001360560">
    <property type="component" value="Unassembled WGS sequence"/>
</dbReference>
<evidence type="ECO:0000313" key="3">
    <source>
        <dbReference type="EMBL" id="GMM34373.1"/>
    </source>
</evidence>
<sequence>MAFNFAKSFQLPKEFNVDFQKLSTNLTSTVQGSIKEISKDVKDFSENFQPYTKNAIDLMKETIGSGISGDEVSALPPDYLLLERKADNLKAIYNRFLEVTQTYEIESYDYPPNIKESITDLSKTFSEKFQELSSASTTKEAEKILIKPSSNQSPKTLAHAIAKAAAVSRESLLKQVEAEEQEEDEEEDKEDSFAKVLLKLADTQKSIGSKRLEQDSLVINKFNSKIKEILDKMFKDTVKNRKHVNQSRYRLDHIRYEIKIAEEEQEKLKTSEGEDKKEEIEKHTKYLEDLNSKLEAAEDELVNSTIVAAKSMKKFLNPVESIGLIKILTTIQMNYFKAAAADLELLLKDIDEISESIEEEEEEEEEEQEEEEEEEA</sequence>
<protein>
    <recommendedName>
        <fullName evidence="5">BAR domain-containing protein</fullName>
    </recommendedName>
</protein>